<accession>A0ABN8NDC5</accession>
<protein>
    <submittedName>
        <fullName evidence="1">Uncharacterized protein</fullName>
    </submittedName>
</protein>
<name>A0ABN8NDC5_9CNID</name>
<comment type="caution">
    <text evidence="1">The sequence shown here is derived from an EMBL/GenBank/DDBJ whole genome shotgun (WGS) entry which is preliminary data.</text>
</comment>
<evidence type="ECO:0000313" key="2">
    <source>
        <dbReference type="Proteomes" id="UP001159405"/>
    </source>
</evidence>
<reference evidence="1 2" key="1">
    <citation type="submission" date="2022-05" db="EMBL/GenBank/DDBJ databases">
        <authorList>
            <consortium name="Genoscope - CEA"/>
            <person name="William W."/>
        </authorList>
    </citation>
    <scope>NUCLEOTIDE SEQUENCE [LARGE SCALE GENOMIC DNA]</scope>
</reference>
<dbReference type="Proteomes" id="UP001159405">
    <property type="component" value="Unassembled WGS sequence"/>
</dbReference>
<evidence type="ECO:0000313" key="1">
    <source>
        <dbReference type="EMBL" id="CAH3045944.1"/>
    </source>
</evidence>
<gene>
    <name evidence="1" type="ORF">PLOB_00008134</name>
</gene>
<organism evidence="1 2">
    <name type="scientific">Porites lobata</name>
    <dbReference type="NCBI Taxonomy" id="104759"/>
    <lineage>
        <taxon>Eukaryota</taxon>
        <taxon>Metazoa</taxon>
        <taxon>Cnidaria</taxon>
        <taxon>Anthozoa</taxon>
        <taxon>Hexacorallia</taxon>
        <taxon>Scleractinia</taxon>
        <taxon>Fungiina</taxon>
        <taxon>Poritidae</taxon>
        <taxon>Porites</taxon>
    </lineage>
</organism>
<dbReference type="EMBL" id="CALNXK010000014">
    <property type="protein sequence ID" value="CAH3045944.1"/>
    <property type="molecule type" value="Genomic_DNA"/>
</dbReference>
<proteinExistence type="predicted"/>
<keyword evidence="2" id="KW-1185">Reference proteome</keyword>
<sequence>MCKLIKMSRLEASQLKPFIRRVQVTQEPSFIVASGRQLNDLVPFCTTQFLPASGLCIDTTFNIGNFFVTSTTYKHKILVDKHYGKEPTFFGADYDPHADKGRKLQVFRFVDLSPSMMNEATLWRLVPTGTLH</sequence>